<feature type="domain" description="Nitroreductase" evidence="4">
    <location>
        <begin position="15"/>
        <end position="60"/>
    </location>
</feature>
<name>A0A4Q9RD12_9GAMM</name>
<dbReference type="RefSeq" id="WP_131182898.1">
    <property type="nucleotide sequence ID" value="NZ_QJUO01000001.1"/>
</dbReference>
<evidence type="ECO:0000256" key="1">
    <source>
        <dbReference type="ARBA" id="ARBA00007118"/>
    </source>
</evidence>
<dbReference type="PANTHER" id="PTHR43673:SF10">
    <property type="entry name" value="NADH DEHYDROGENASE_NAD(P)H NITROREDUCTASE XCC3605-RELATED"/>
    <property type="match status" value="1"/>
</dbReference>
<dbReference type="CDD" id="cd02138">
    <property type="entry name" value="TdsD-like"/>
    <property type="match status" value="1"/>
</dbReference>
<dbReference type="InterPro" id="IPR029479">
    <property type="entry name" value="Nitroreductase"/>
</dbReference>
<dbReference type="Proteomes" id="UP000292639">
    <property type="component" value="Unassembled WGS sequence"/>
</dbReference>
<feature type="region of interest" description="Disordered" evidence="3">
    <location>
        <begin position="168"/>
        <end position="198"/>
    </location>
</feature>
<comment type="similarity">
    <text evidence="1">Belongs to the nitroreductase family.</text>
</comment>
<dbReference type="PANTHER" id="PTHR43673">
    <property type="entry name" value="NAD(P)H NITROREDUCTASE YDGI-RELATED"/>
    <property type="match status" value="1"/>
</dbReference>
<evidence type="ECO:0000313" key="5">
    <source>
        <dbReference type="EMBL" id="TBU99222.1"/>
    </source>
</evidence>
<dbReference type="EMBL" id="QJUP01000002">
    <property type="protein sequence ID" value="TBU99222.1"/>
    <property type="molecule type" value="Genomic_DNA"/>
</dbReference>
<evidence type="ECO:0000256" key="3">
    <source>
        <dbReference type="SAM" id="MobiDB-lite"/>
    </source>
</evidence>
<dbReference type="InterPro" id="IPR000415">
    <property type="entry name" value="Nitroreductase-like"/>
</dbReference>
<dbReference type="AlphaFoldDB" id="A0A4Q9RD12"/>
<gene>
    <name evidence="5" type="ORF">DNJ96_02635</name>
</gene>
<organism evidence="5 6">
    <name type="scientific">Stutzerimonas kirkiae</name>
    <dbReference type="NCBI Taxonomy" id="2211392"/>
    <lineage>
        <taxon>Bacteria</taxon>
        <taxon>Pseudomonadati</taxon>
        <taxon>Pseudomonadota</taxon>
        <taxon>Gammaproteobacteria</taxon>
        <taxon>Pseudomonadales</taxon>
        <taxon>Pseudomonadaceae</taxon>
        <taxon>Stutzerimonas</taxon>
    </lineage>
</organism>
<dbReference type="Pfam" id="PF00881">
    <property type="entry name" value="Nitroreductase"/>
    <property type="match status" value="2"/>
</dbReference>
<dbReference type="GO" id="GO:0016491">
    <property type="term" value="F:oxidoreductase activity"/>
    <property type="evidence" value="ECO:0007669"/>
    <property type="project" value="UniProtKB-KW"/>
</dbReference>
<evidence type="ECO:0000313" key="6">
    <source>
        <dbReference type="Proteomes" id="UP000292639"/>
    </source>
</evidence>
<proteinExistence type="inferred from homology"/>
<evidence type="ECO:0000259" key="4">
    <source>
        <dbReference type="Pfam" id="PF00881"/>
    </source>
</evidence>
<dbReference type="SUPFAM" id="SSF55469">
    <property type="entry name" value="FMN-dependent nitroreductase-like"/>
    <property type="match status" value="1"/>
</dbReference>
<evidence type="ECO:0000256" key="2">
    <source>
        <dbReference type="ARBA" id="ARBA00023002"/>
    </source>
</evidence>
<feature type="compositionally biased region" description="Basic and acidic residues" evidence="3">
    <location>
        <begin position="170"/>
        <end position="189"/>
    </location>
</feature>
<reference evidence="5 6" key="1">
    <citation type="submission" date="2018-06" db="EMBL/GenBank/DDBJ databases">
        <title>Three novel Pseudomonas species isolated from symptomatic oak.</title>
        <authorList>
            <person name="Bueno-Gonzalez V."/>
            <person name="Brady C."/>
        </authorList>
    </citation>
    <scope>NUCLEOTIDE SEQUENCE [LARGE SCALE GENOMIC DNA]</scope>
    <source>
        <strain evidence="5 6">P17C</strain>
    </source>
</reference>
<keyword evidence="2" id="KW-0560">Oxidoreductase</keyword>
<sequence>MSTRQPEHPINPLFAERWSPRAFSGEPITRQQLDSLLEAARWAPSAYNAQPWRFLYALRGSAEWDTFLDLLLPFNQRWAANASALLFVLSKRSFVAPGKEQPAPFPSHAFDTGAAWANLAHQAAHDGLVSHAMGGFDGARARVALEVPEDYEFQAAVAIGHLASPDTLPEDLRKREQPSLREPLRKLAAEGRFNSDIL</sequence>
<feature type="domain" description="Nitroreductase" evidence="4">
    <location>
        <begin position="74"/>
        <end position="161"/>
    </location>
</feature>
<protein>
    <recommendedName>
        <fullName evidence="4">Nitroreductase domain-containing protein</fullName>
    </recommendedName>
</protein>
<accession>A0A4Q9RD12</accession>
<dbReference type="Gene3D" id="3.40.109.10">
    <property type="entry name" value="NADH Oxidase"/>
    <property type="match status" value="1"/>
</dbReference>
<comment type="caution">
    <text evidence="5">The sequence shown here is derived from an EMBL/GenBank/DDBJ whole genome shotgun (WGS) entry which is preliminary data.</text>
</comment>
<keyword evidence="6" id="KW-1185">Reference proteome</keyword>